<evidence type="ECO:0000313" key="2">
    <source>
        <dbReference type="Proteomes" id="UP000664203"/>
    </source>
</evidence>
<dbReference type="AlphaFoldDB" id="A0A8H3IMN2"/>
<keyword evidence="2" id="KW-1185">Reference proteome</keyword>
<name>A0A8H3IMN2_9LECA</name>
<dbReference type="EMBL" id="CAJPDR010000357">
    <property type="protein sequence ID" value="CAF9933622.1"/>
    <property type="molecule type" value="Genomic_DNA"/>
</dbReference>
<sequence>MKDEQERDPYEAIGTFKHKGKERGVPGYLQEQVMVPTVDFQDLYLSQSAPQSIRIVLPRATAISFGKLVEREAAEKEKKLKERTVAAERTARMAIPQILYDAVRIRLCSWSENPDKLGKRGKTPPMLKVV</sequence>
<protein>
    <submittedName>
        <fullName evidence="1">Uncharacterized protein</fullName>
    </submittedName>
</protein>
<dbReference type="Proteomes" id="UP000664203">
    <property type="component" value="Unassembled WGS sequence"/>
</dbReference>
<organism evidence="1 2">
    <name type="scientific">Alectoria fallacina</name>
    <dbReference type="NCBI Taxonomy" id="1903189"/>
    <lineage>
        <taxon>Eukaryota</taxon>
        <taxon>Fungi</taxon>
        <taxon>Dikarya</taxon>
        <taxon>Ascomycota</taxon>
        <taxon>Pezizomycotina</taxon>
        <taxon>Lecanoromycetes</taxon>
        <taxon>OSLEUM clade</taxon>
        <taxon>Lecanoromycetidae</taxon>
        <taxon>Lecanorales</taxon>
        <taxon>Lecanorineae</taxon>
        <taxon>Parmeliaceae</taxon>
        <taxon>Alectoria</taxon>
    </lineage>
</organism>
<proteinExistence type="predicted"/>
<reference evidence="1" key="1">
    <citation type="submission" date="2021-03" db="EMBL/GenBank/DDBJ databases">
        <authorList>
            <person name="Tagirdzhanova G."/>
        </authorList>
    </citation>
    <scope>NUCLEOTIDE SEQUENCE</scope>
</reference>
<comment type="caution">
    <text evidence="1">The sequence shown here is derived from an EMBL/GenBank/DDBJ whole genome shotgun (WGS) entry which is preliminary data.</text>
</comment>
<accession>A0A8H3IMN2</accession>
<evidence type="ECO:0000313" key="1">
    <source>
        <dbReference type="EMBL" id="CAF9933622.1"/>
    </source>
</evidence>
<gene>
    <name evidence="1" type="ORF">ALECFALPRED_005643</name>
</gene>